<dbReference type="Proteomes" id="UP001501461">
    <property type="component" value="Unassembled WGS sequence"/>
</dbReference>
<dbReference type="InterPro" id="IPR057326">
    <property type="entry name" value="KR_dom"/>
</dbReference>
<dbReference type="EMBL" id="BAAAMN010000016">
    <property type="protein sequence ID" value="GAA2032048.1"/>
    <property type="molecule type" value="Genomic_DNA"/>
</dbReference>
<evidence type="ECO:0000313" key="4">
    <source>
        <dbReference type="EMBL" id="GAA2032048.1"/>
    </source>
</evidence>
<reference evidence="4 5" key="1">
    <citation type="journal article" date="2019" name="Int. J. Syst. Evol. Microbiol.">
        <title>The Global Catalogue of Microorganisms (GCM) 10K type strain sequencing project: providing services to taxonomists for standard genome sequencing and annotation.</title>
        <authorList>
            <consortium name="The Broad Institute Genomics Platform"/>
            <consortium name="The Broad Institute Genome Sequencing Center for Infectious Disease"/>
            <person name="Wu L."/>
            <person name="Ma J."/>
        </authorList>
    </citation>
    <scope>NUCLEOTIDE SEQUENCE [LARGE SCALE GENOMIC DNA]</scope>
    <source>
        <strain evidence="4 5">JCM 13595</strain>
    </source>
</reference>
<feature type="domain" description="Ketoreductase" evidence="3">
    <location>
        <begin position="6"/>
        <end position="138"/>
    </location>
</feature>
<dbReference type="PANTHER" id="PTHR43639">
    <property type="entry name" value="OXIDOREDUCTASE, SHORT-CHAIN DEHYDROGENASE/REDUCTASE FAMILY (AFU_ORTHOLOGUE AFUA_5G02870)"/>
    <property type="match status" value="1"/>
</dbReference>
<dbReference type="PROSITE" id="PS00061">
    <property type="entry name" value="ADH_SHORT"/>
    <property type="match status" value="1"/>
</dbReference>
<dbReference type="PANTHER" id="PTHR43639:SF1">
    <property type="entry name" value="SHORT-CHAIN DEHYDROGENASE_REDUCTASE FAMILY PROTEIN"/>
    <property type="match status" value="1"/>
</dbReference>
<evidence type="ECO:0000313" key="5">
    <source>
        <dbReference type="Proteomes" id="UP001501461"/>
    </source>
</evidence>
<gene>
    <name evidence="4" type="ORF">GCM10009720_10400</name>
</gene>
<dbReference type="SUPFAM" id="SSF51735">
    <property type="entry name" value="NAD(P)-binding Rossmann-fold domains"/>
    <property type="match status" value="1"/>
</dbReference>
<sequence>MLLENKTALVTGGGRGIGRGITEQFLAEGANVVVVQRRNLDEELANHPRVAHISADLGDLKQLPAVIEGTVTHFGGVDILVNNSGVMWERSIADITPDEWDQMANVNMRAPVFLIQAALPHLQQHGGSIINIGSIEGMAANPEHVLYVTSKAGIHGMTRALAVDLGELGVRCNAIAPGWISSELSEQYIDSLSPDGSARDDLNRLHPVGRVGTPADIGGAAVYLASQRASFVTGQVLVVDGGRTARLPMPV</sequence>
<protein>
    <submittedName>
        <fullName evidence="4">SDR family oxidoreductase</fullName>
    </submittedName>
</protein>
<evidence type="ECO:0000256" key="2">
    <source>
        <dbReference type="ARBA" id="ARBA00023002"/>
    </source>
</evidence>
<accession>A0ABN2UA51</accession>
<dbReference type="PRINTS" id="PR00081">
    <property type="entry name" value="GDHRDH"/>
</dbReference>
<keyword evidence="2" id="KW-0560">Oxidoreductase</keyword>
<dbReference type="Pfam" id="PF13561">
    <property type="entry name" value="adh_short_C2"/>
    <property type="match status" value="1"/>
</dbReference>
<dbReference type="InterPro" id="IPR002347">
    <property type="entry name" value="SDR_fam"/>
</dbReference>
<dbReference type="CDD" id="cd05233">
    <property type="entry name" value="SDR_c"/>
    <property type="match status" value="1"/>
</dbReference>
<dbReference type="SMART" id="SM00822">
    <property type="entry name" value="PKS_KR"/>
    <property type="match status" value="1"/>
</dbReference>
<dbReference type="Gene3D" id="3.40.50.720">
    <property type="entry name" value="NAD(P)-binding Rossmann-like Domain"/>
    <property type="match status" value="1"/>
</dbReference>
<proteinExistence type="inferred from homology"/>
<organism evidence="4 5">
    <name type="scientific">Yaniella flava</name>
    <dbReference type="NCBI Taxonomy" id="287930"/>
    <lineage>
        <taxon>Bacteria</taxon>
        <taxon>Bacillati</taxon>
        <taxon>Actinomycetota</taxon>
        <taxon>Actinomycetes</taxon>
        <taxon>Micrococcales</taxon>
        <taxon>Micrococcaceae</taxon>
        <taxon>Yaniella</taxon>
    </lineage>
</organism>
<comment type="caution">
    <text evidence="4">The sequence shown here is derived from an EMBL/GenBank/DDBJ whole genome shotgun (WGS) entry which is preliminary data.</text>
</comment>
<dbReference type="InterPro" id="IPR036291">
    <property type="entry name" value="NAD(P)-bd_dom_sf"/>
</dbReference>
<evidence type="ECO:0000256" key="1">
    <source>
        <dbReference type="ARBA" id="ARBA00006484"/>
    </source>
</evidence>
<name>A0ABN2UA51_9MICC</name>
<dbReference type="InterPro" id="IPR020904">
    <property type="entry name" value="Sc_DH/Rdtase_CS"/>
</dbReference>
<comment type="similarity">
    <text evidence="1">Belongs to the short-chain dehydrogenases/reductases (SDR) family.</text>
</comment>
<dbReference type="NCBIfam" id="NF005559">
    <property type="entry name" value="PRK07231.1"/>
    <property type="match status" value="1"/>
</dbReference>
<evidence type="ECO:0000259" key="3">
    <source>
        <dbReference type="SMART" id="SM00822"/>
    </source>
</evidence>
<dbReference type="PRINTS" id="PR00080">
    <property type="entry name" value="SDRFAMILY"/>
</dbReference>
<dbReference type="RefSeq" id="WP_343956547.1">
    <property type="nucleotide sequence ID" value="NZ_BAAAMN010000016.1"/>
</dbReference>
<keyword evidence="5" id="KW-1185">Reference proteome</keyword>